<dbReference type="Gene3D" id="2.90.10.10">
    <property type="entry name" value="Bulb-type lectin domain"/>
    <property type="match status" value="1"/>
</dbReference>
<dbReference type="SMART" id="SM00108">
    <property type="entry name" value="B_lectin"/>
    <property type="match status" value="1"/>
</dbReference>
<feature type="signal peptide" evidence="20">
    <location>
        <begin position="1"/>
        <end position="24"/>
    </location>
</feature>
<evidence type="ECO:0000256" key="18">
    <source>
        <dbReference type="PROSITE-ProRule" id="PRU00076"/>
    </source>
</evidence>
<comment type="caution">
    <text evidence="18">Lacks conserved residue(s) required for the propagation of feature annotation.</text>
</comment>
<evidence type="ECO:0000256" key="17">
    <source>
        <dbReference type="PIRNR" id="PIRNR000641"/>
    </source>
</evidence>
<dbReference type="InterPro" id="IPR000719">
    <property type="entry name" value="Prot_kinase_dom"/>
</dbReference>
<dbReference type="InterPro" id="IPR000858">
    <property type="entry name" value="S_locus_glycoprot_dom"/>
</dbReference>
<dbReference type="Pfam" id="PF07714">
    <property type="entry name" value="PK_Tyr_Ser-Thr"/>
    <property type="match status" value="1"/>
</dbReference>
<dbReference type="PROSITE" id="PS00108">
    <property type="entry name" value="PROTEIN_KINASE_ST"/>
    <property type="match status" value="1"/>
</dbReference>
<keyword evidence="3" id="KW-0597">Phosphoprotein</keyword>
<evidence type="ECO:0000256" key="13">
    <source>
        <dbReference type="ARBA" id="ARBA00023170"/>
    </source>
</evidence>
<evidence type="ECO:0000259" key="22">
    <source>
        <dbReference type="PROSITE" id="PS50026"/>
    </source>
</evidence>
<dbReference type="CDD" id="cd01098">
    <property type="entry name" value="PAN_AP_plant"/>
    <property type="match status" value="1"/>
</dbReference>
<name>A0AAD8I038_9APIA</name>
<accession>A0AAD8I038</accession>
<evidence type="ECO:0000259" key="23">
    <source>
        <dbReference type="PROSITE" id="PS50927"/>
    </source>
</evidence>
<keyword evidence="7 17" id="KW-0547">Nucleotide-binding</keyword>
<evidence type="ECO:0000256" key="20">
    <source>
        <dbReference type="SAM" id="SignalP"/>
    </source>
</evidence>
<dbReference type="PROSITE" id="PS50026">
    <property type="entry name" value="EGF_3"/>
    <property type="match status" value="1"/>
</dbReference>
<dbReference type="Pfam" id="PF11883">
    <property type="entry name" value="DUF3403"/>
    <property type="match status" value="1"/>
</dbReference>
<comment type="catalytic activity">
    <reaction evidence="16 17">
        <text>L-seryl-[protein] + ATP = O-phospho-L-seryl-[protein] + ADP + H(+)</text>
        <dbReference type="Rhea" id="RHEA:17989"/>
        <dbReference type="Rhea" id="RHEA-COMP:9863"/>
        <dbReference type="Rhea" id="RHEA-COMP:11604"/>
        <dbReference type="ChEBI" id="CHEBI:15378"/>
        <dbReference type="ChEBI" id="CHEBI:29999"/>
        <dbReference type="ChEBI" id="CHEBI:30616"/>
        <dbReference type="ChEBI" id="CHEBI:83421"/>
        <dbReference type="ChEBI" id="CHEBI:456216"/>
        <dbReference type="EC" id="2.7.11.1"/>
    </reaction>
</comment>
<dbReference type="FunFam" id="2.90.10.10:FF:000004">
    <property type="entry name" value="G-type lectin S-receptor-like serine/threonine-protein kinase"/>
    <property type="match status" value="1"/>
</dbReference>
<evidence type="ECO:0000256" key="12">
    <source>
        <dbReference type="ARBA" id="ARBA00023157"/>
    </source>
</evidence>
<dbReference type="InterPro" id="IPR000742">
    <property type="entry name" value="EGF"/>
</dbReference>
<feature type="domain" description="Protein kinase" evidence="21">
    <location>
        <begin position="519"/>
        <end position="804"/>
    </location>
</feature>
<keyword evidence="13 25" id="KW-0675">Receptor</keyword>
<dbReference type="Pfam" id="PF08276">
    <property type="entry name" value="PAN_2"/>
    <property type="match status" value="1"/>
</dbReference>
<keyword evidence="11 19" id="KW-0472">Membrane</keyword>
<evidence type="ECO:0000256" key="2">
    <source>
        <dbReference type="ARBA" id="ARBA00022527"/>
    </source>
</evidence>
<dbReference type="SMART" id="SM00220">
    <property type="entry name" value="S_TKc"/>
    <property type="match status" value="1"/>
</dbReference>
<dbReference type="FunFam" id="3.30.200.20:FF:000195">
    <property type="entry name" value="G-type lectin S-receptor-like serine/threonine-protein kinase"/>
    <property type="match status" value="1"/>
</dbReference>
<gene>
    <name evidence="25" type="ORF">POM88_031746</name>
</gene>
<evidence type="ECO:0000256" key="8">
    <source>
        <dbReference type="ARBA" id="ARBA00022777"/>
    </source>
</evidence>
<dbReference type="GO" id="GO:0048544">
    <property type="term" value="P:recognition of pollen"/>
    <property type="evidence" value="ECO:0007669"/>
    <property type="project" value="InterPro"/>
</dbReference>
<comment type="similarity">
    <text evidence="17">Belongs to the protein kinase superfamily. Ser/Thr protein kinase family.</text>
</comment>
<comment type="caution">
    <text evidence="25">The sequence shown here is derived from an EMBL/GenBank/DDBJ whole genome shotgun (WGS) entry which is preliminary data.</text>
</comment>
<dbReference type="AlphaFoldDB" id="A0AAD8I038"/>
<evidence type="ECO:0000256" key="14">
    <source>
        <dbReference type="ARBA" id="ARBA00023180"/>
    </source>
</evidence>
<dbReference type="InterPro" id="IPR001245">
    <property type="entry name" value="Ser-Thr/Tyr_kinase_cat_dom"/>
</dbReference>
<dbReference type="Proteomes" id="UP001237642">
    <property type="component" value="Unassembled WGS sequence"/>
</dbReference>
<dbReference type="Gene3D" id="3.50.4.10">
    <property type="entry name" value="Hepatocyte Growth Factor"/>
    <property type="match status" value="1"/>
</dbReference>
<evidence type="ECO:0000256" key="4">
    <source>
        <dbReference type="ARBA" id="ARBA00022679"/>
    </source>
</evidence>
<dbReference type="Gene3D" id="3.30.200.20">
    <property type="entry name" value="Phosphorylase Kinase, domain 1"/>
    <property type="match status" value="1"/>
</dbReference>
<evidence type="ECO:0000256" key="9">
    <source>
        <dbReference type="ARBA" id="ARBA00022840"/>
    </source>
</evidence>
<reference evidence="25" key="1">
    <citation type="submission" date="2023-02" db="EMBL/GenBank/DDBJ databases">
        <title>Genome of toxic invasive species Heracleum sosnowskyi carries increased number of genes despite the absence of recent whole-genome duplications.</title>
        <authorList>
            <person name="Schelkunov M."/>
            <person name="Shtratnikova V."/>
            <person name="Makarenko M."/>
            <person name="Klepikova A."/>
            <person name="Omelchenko D."/>
            <person name="Novikova G."/>
            <person name="Obukhova E."/>
            <person name="Bogdanov V."/>
            <person name="Penin A."/>
            <person name="Logacheva M."/>
        </authorList>
    </citation>
    <scope>NUCLEOTIDE SEQUENCE</scope>
    <source>
        <strain evidence="25">Hsosn_3</strain>
        <tissue evidence="25">Leaf</tissue>
    </source>
</reference>
<keyword evidence="18" id="KW-0245">EGF-like domain</keyword>
<dbReference type="GO" id="GO:0004674">
    <property type="term" value="F:protein serine/threonine kinase activity"/>
    <property type="evidence" value="ECO:0007669"/>
    <property type="project" value="UniProtKB-KW"/>
</dbReference>
<keyword evidence="14" id="KW-0325">Glycoprotein</keyword>
<feature type="chain" id="PRO_5042191035" description="Receptor-like serine/threonine-protein kinase" evidence="20">
    <location>
        <begin position="25"/>
        <end position="836"/>
    </location>
</feature>
<proteinExistence type="inferred from homology"/>
<dbReference type="InterPro" id="IPR021820">
    <property type="entry name" value="S-locus_recpt_kinase_C"/>
</dbReference>
<dbReference type="InterPro" id="IPR003609">
    <property type="entry name" value="Pan_app"/>
</dbReference>
<feature type="domain" description="EGF-like" evidence="22">
    <location>
        <begin position="292"/>
        <end position="332"/>
    </location>
</feature>
<dbReference type="CDD" id="cd14066">
    <property type="entry name" value="STKc_IRAK"/>
    <property type="match status" value="1"/>
</dbReference>
<dbReference type="InterPro" id="IPR001480">
    <property type="entry name" value="Bulb-type_lectin_dom"/>
</dbReference>
<evidence type="ECO:0000256" key="19">
    <source>
        <dbReference type="SAM" id="Phobius"/>
    </source>
</evidence>
<dbReference type="PROSITE" id="PS50011">
    <property type="entry name" value="PROTEIN_KINASE_DOM"/>
    <property type="match status" value="1"/>
</dbReference>
<keyword evidence="8 17" id="KW-0418">Kinase</keyword>
<reference evidence="25" key="2">
    <citation type="submission" date="2023-05" db="EMBL/GenBank/DDBJ databases">
        <authorList>
            <person name="Schelkunov M.I."/>
        </authorList>
    </citation>
    <scope>NUCLEOTIDE SEQUENCE</scope>
    <source>
        <strain evidence="25">Hsosn_3</strain>
        <tissue evidence="25">Leaf</tissue>
    </source>
</reference>
<comment type="subcellular location">
    <subcellularLocation>
        <location evidence="1">Membrane</location>
        <topology evidence="1">Single-pass type I membrane protein</topology>
    </subcellularLocation>
</comment>
<evidence type="ECO:0000256" key="10">
    <source>
        <dbReference type="ARBA" id="ARBA00022989"/>
    </source>
</evidence>
<dbReference type="InterPro" id="IPR036426">
    <property type="entry name" value="Bulb-type_lectin_dom_sf"/>
</dbReference>
<keyword evidence="10 19" id="KW-1133">Transmembrane helix</keyword>
<keyword evidence="9 17" id="KW-0067">ATP-binding</keyword>
<evidence type="ECO:0000313" key="25">
    <source>
        <dbReference type="EMBL" id="KAK1375553.1"/>
    </source>
</evidence>
<dbReference type="FunFam" id="3.50.4.10:FF:000002">
    <property type="entry name" value="G-type lectin S-receptor-like serine/threonine-protein kinase"/>
    <property type="match status" value="1"/>
</dbReference>
<evidence type="ECO:0000256" key="7">
    <source>
        <dbReference type="ARBA" id="ARBA00022741"/>
    </source>
</evidence>
<feature type="transmembrane region" description="Helical" evidence="19">
    <location>
        <begin position="453"/>
        <end position="475"/>
    </location>
</feature>
<evidence type="ECO:0000256" key="11">
    <source>
        <dbReference type="ARBA" id="ARBA00023136"/>
    </source>
</evidence>
<dbReference type="PIRSF" id="PIRSF000641">
    <property type="entry name" value="SRK"/>
    <property type="match status" value="1"/>
</dbReference>
<dbReference type="GO" id="GO:0016020">
    <property type="term" value="C:membrane"/>
    <property type="evidence" value="ECO:0007669"/>
    <property type="project" value="UniProtKB-SubCell"/>
</dbReference>
<dbReference type="GO" id="GO:0005524">
    <property type="term" value="F:ATP binding"/>
    <property type="evidence" value="ECO:0007669"/>
    <property type="project" value="UniProtKB-KW"/>
</dbReference>
<evidence type="ECO:0000256" key="1">
    <source>
        <dbReference type="ARBA" id="ARBA00004479"/>
    </source>
</evidence>
<keyword evidence="4 17" id="KW-0808">Transferase</keyword>
<evidence type="ECO:0000259" key="24">
    <source>
        <dbReference type="PROSITE" id="PS50948"/>
    </source>
</evidence>
<evidence type="ECO:0000259" key="21">
    <source>
        <dbReference type="PROSITE" id="PS50011"/>
    </source>
</evidence>
<dbReference type="EMBL" id="JAUIZM010000007">
    <property type="protein sequence ID" value="KAK1375553.1"/>
    <property type="molecule type" value="Genomic_DNA"/>
</dbReference>
<dbReference type="CDD" id="cd00028">
    <property type="entry name" value="B_lectin"/>
    <property type="match status" value="1"/>
</dbReference>
<dbReference type="Pfam" id="PF00954">
    <property type="entry name" value="S_locus_glycop"/>
    <property type="match status" value="1"/>
</dbReference>
<dbReference type="PANTHER" id="PTHR32444">
    <property type="entry name" value="BULB-TYPE LECTIN DOMAIN-CONTAINING PROTEIN"/>
    <property type="match status" value="1"/>
</dbReference>
<keyword evidence="2 17" id="KW-0723">Serine/threonine-protein kinase</keyword>
<keyword evidence="12" id="KW-1015">Disulfide bond</keyword>
<dbReference type="InterPro" id="IPR011009">
    <property type="entry name" value="Kinase-like_dom_sf"/>
</dbReference>
<comment type="catalytic activity">
    <reaction evidence="15 17">
        <text>L-threonyl-[protein] + ATP = O-phospho-L-threonyl-[protein] + ADP + H(+)</text>
        <dbReference type="Rhea" id="RHEA:46608"/>
        <dbReference type="Rhea" id="RHEA-COMP:11060"/>
        <dbReference type="Rhea" id="RHEA-COMP:11605"/>
        <dbReference type="ChEBI" id="CHEBI:15378"/>
        <dbReference type="ChEBI" id="CHEBI:30013"/>
        <dbReference type="ChEBI" id="CHEBI:30616"/>
        <dbReference type="ChEBI" id="CHEBI:61977"/>
        <dbReference type="ChEBI" id="CHEBI:456216"/>
        <dbReference type="EC" id="2.7.11.1"/>
    </reaction>
</comment>
<evidence type="ECO:0000256" key="5">
    <source>
        <dbReference type="ARBA" id="ARBA00022692"/>
    </source>
</evidence>
<organism evidence="25 26">
    <name type="scientific">Heracleum sosnowskyi</name>
    <dbReference type="NCBI Taxonomy" id="360622"/>
    <lineage>
        <taxon>Eukaryota</taxon>
        <taxon>Viridiplantae</taxon>
        <taxon>Streptophyta</taxon>
        <taxon>Embryophyta</taxon>
        <taxon>Tracheophyta</taxon>
        <taxon>Spermatophyta</taxon>
        <taxon>Magnoliopsida</taxon>
        <taxon>eudicotyledons</taxon>
        <taxon>Gunneridae</taxon>
        <taxon>Pentapetalae</taxon>
        <taxon>asterids</taxon>
        <taxon>campanulids</taxon>
        <taxon>Apiales</taxon>
        <taxon>Apiaceae</taxon>
        <taxon>Apioideae</taxon>
        <taxon>apioid superclade</taxon>
        <taxon>Tordylieae</taxon>
        <taxon>Tordyliinae</taxon>
        <taxon>Heracleum</taxon>
    </lineage>
</organism>
<evidence type="ECO:0000256" key="6">
    <source>
        <dbReference type="ARBA" id="ARBA00022729"/>
    </source>
</evidence>
<feature type="domain" description="Apple" evidence="24">
    <location>
        <begin position="351"/>
        <end position="433"/>
    </location>
</feature>
<dbReference type="Pfam" id="PF01453">
    <property type="entry name" value="B_lectin"/>
    <property type="match status" value="1"/>
</dbReference>
<dbReference type="InterPro" id="IPR024171">
    <property type="entry name" value="SRK-like_kinase"/>
</dbReference>
<protein>
    <recommendedName>
        <fullName evidence="17">Receptor-like serine/threonine-protein kinase</fullName>
        <ecNumber evidence="17">2.7.11.1</ecNumber>
    </recommendedName>
</protein>
<sequence length="836" mass="93763">METISISFVGISFIFSILIISSSAIDILSTNQSIIDDGNSTIISPGGIFELGFFSPGRSKNRYIGIWYKKISNRTVVWVANRKSPVTSTFSVFRLHGNGSLELMDPTWSKIWSSNSSTSSTNPVVAQLLDTGNFAVRYKDNSDPGNYLWQSFDYPCDNLLPGMKLGWDLTKGLDRHITSWKSPDDPSPGTFVQRLDLSGYPQQLIFAASNVVFRYGPWDGIQFSGVSFFRPDIFFELKLISTKQEIYSTFELNNNSTTAVRLVLQPSGDIQLLTYMERTQNWTYGSFDPNVLWDDCDQYAFCGAYGSCNITQARAGRQACTCLRGYQPRFAERWKVGNWSEGCVRKTQFACENGSDVFVKYPGLKLPDTRTSWFNQTMELDECREKCSKNCSCTAYSNVDIRQGGTGCLLWLNELMDLRDYKVNGLDLFVRTAASELVEENTSSGKSSKLSTGVIVIICVSGIAAVLLVGSYILLSKKRRQRRKAISLFKGDFKNETQREDLELPLFDFKIIANATGNFSQNNKLGEGGFGPVYKGTLNENQEIAVKRLSKTSRQGLDEFKNEVSCIAKLQHRNLVRLLGCCIEDGEMLLIYEYMPNKSLDSFIFDKVLSKKLDWPKRNNIINGTAKGLQYLHQDSRLRIIHRDLKAGNILLDHDMSPRISDFGLARTFGGNESAVNTARVVGTYGYMSPEYAIDGLFSVKSDAYSFGVVILEIVSGKKIRGFYHAENNLNLLGHAWKLFKEGNYMDLVDESIVETCNACEVLRVIHIGLLCVQPFPKDRPNMPFIVAMLGSSSELPEPKQPGFFTERGMQESDSSSSKGTFISNDELTVTFFGPR</sequence>
<dbReference type="SMART" id="SM00473">
    <property type="entry name" value="PAN_AP"/>
    <property type="match status" value="1"/>
</dbReference>
<dbReference type="SUPFAM" id="SSF56112">
    <property type="entry name" value="Protein kinase-like (PK-like)"/>
    <property type="match status" value="1"/>
</dbReference>
<keyword evidence="5 19" id="KW-0812">Transmembrane</keyword>
<evidence type="ECO:0000256" key="15">
    <source>
        <dbReference type="ARBA" id="ARBA00047899"/>
    </source>
</evidence>
<keyword evidence="6 20" id="KW-0732">Signal</keyword>
<dbReference type="FunFam" id="1.10.510.10:FF:000060">
    <property type="entry name" value="G-type lectin S-receptor-like serine/threonine-protein kinase"/>
    <property type="match status" value="1"/>
</dbReference>
<dbReference type="PROSITE" id="PS50948">
    <property type="entry name" value="PAN"/>
    <property type="match status" value="1"/>
</dbReference>
<dbReference type="PROSITE" id="PS50927">
    <property type="entry name" value="BULB_LECTIN"/>
    <property type="match status" value="1"/>
</dbReference>
<evidence type="ECO:0000256" key="3">
    <source>
        <dbReference type="ARBA" id="ARBA00022553"/>
    </source>
</evidence>
<evidence type="ECO:0000313" key="26">
    <source>
        <dbReference type="Proteomes" id="UP001237642"/>
    </source>
</evidence>
<keyword evidence="26" id="KW-1185">Reference proteome</keyword>
<dbReference type="EC" id="2.7.11.1" evidence="17"/>
<dbReference type="PANTHER" id="PTHR32444:SF235">
    <property type="entry name" value="OS01G0783900 PROTEIN"/>
    <property type="match status" value="1"/>
</dbReference>
<feature type="domain" description="Bulb-type lectin" evidence="23">
    <location>
        <begin position="27"/>
        <end position="149"/>
    </location>
</feature>
<dbReference type="SUPFAM" id="SSF51110">
    <property type="entry name" value="alpha-D-mannose-specific plant lectins"/>
    <property type="match status" value="1"/>
</dbReference>
<dbReference type="InterPro" id="IPR008271">
    <property type="entry name" value="Ser/Thr_kinase_AS"/>
</dbReference>
<dbReference type="Gene3D" id="1.10.510.10">
    <property type="entry name" value="Transferase(Phosphotransferase) domain 1"/>
    <property type="match status" value="1"/>
</dbReference>
<evidence type="ECO:0000256" key="16">
    <source>
        <dbReference type="ARBA" id="ARBA00048679"/>
    </source>
</evidence>